<name>A0AAV9XX86_9CRYT</name>
<evidence type="ECO:0000313" key="11">
    <source>
        <dbReference type="EMBL" id="KAK6589316.1"/>
    </source>
</evidence>
<gene>
    <name evidence="11" type="ORF">RS030_213259</name>
</gene>
<dbReference type="InterPro" id="IPR011249">
    <property type="entry name" value="Metalloenz_LuxS/M16"/>
</dbReference>
<protein>
    <submittedName>
        <fullName evidence="11">Secreted insulinase like peptidase</fullName>
    </submittedName>
</protein>
<comment type="caution">
    <text evidence="11">The sequence shown here is derived from an EMBL/GenBank/DDBJ whole genome shotgun (WGS) entry which is preliminary data.</text>
</comment>
<dbReference type="SUPFAM" id="SSF63411">
    <property type="entry name" value="LuxS/MPP-like metallohydrolase"/>
    <property type="match status" value="3"/>
</dbReference>
<accession>A0AAV9XX86</accession>
<proteinExistence type="inferred from homology"/>
<keyword evidence="5" id="KW-0862">Zinc</keyword>
<keyword evidence="8" id="KW-1133">Transmembrane helix</keyword>
<feature type="region of interest" description="Disordered" evidence="7">
    <location>
        <begin position="408"/>
        <end position="427"/>
    </location>
</feature>
<evidence type="ECO:0000256" key="3">
    <source>
        <dbReference type="ARBA" id="ARBA00022723"/>
    </source>
</evidence>
<keyword evidence="6" id="KW-0482">Metalloprotease</keyword>
<evidence type="ECO:0000256" key="7">
    <source>
        <dbReference type="SAM" id="MobiDB-lite"/>
    </source>
</evidence>
<dbReference type="InterPro" id="IPR007863">
    <property type="entry name" value="Peptidase_M16_C"/>
</dbReference>
<evidence type="ECO:0000256" key="8">
    <source>
        <dbReference type="SAM" id="Phobius"/>
    </source>
</evidence>
<sequence length="1326" mass="153004">MSFEDKASIGRILVLMTARVCPLFLLFFIVVIPGIIKDVLFYKDGVSLIEIYSENPNLELNPSYDENSVIYGMLAKNETLQYITFNESDIMKIEVLKQKLHAEEELQKLKKSGLKCYYGLKCLYNISDDVVENLNEEYPSELENDEFERFLGDENKYKYFTLDNGLRVFLLSNDMLYTSSLSLGVKVGNGYDPEHVNGLSFLITEMIFKKGEDKEDARDFRTLIDENNGYFNIDTRTYHTIYSYDIKSKLFQDSILSFINCLTREFSEGDSLENSINDVSEMVRLFSKVDTLREQQLIRSLSNPNHTFHRFPYGNNETLVQVPGYYNISTLEEAIKLKNERYIPKLMTLSVATNLSIDTVEKLIRNYFSVLKNPQEEVSVKNEKDPLSISEDNGVGAGTENGVGYIEKEKVNNGDGGNVNTGRGEESNGDVGHPYYQLIGKFIEFKSKDSNGYMKLEFPIPRQNKLWRKKTGHYIKYFLSRNFKGGLLDYLTRKGWVRNLDVNVINDDSGFSLLVIKVTLVNSNRDSVVRILQAIFSVLDSVLAAKCDENLFKQIRRVEQGYLKQYQCTGYYKYSKEIISSLFETECHPNVVLKVPYEFEKIECSTLEKLIRYINPYNMVLLISSRTFYRNSSDFLLSNEVFGESVWHRFRRNFMSLMRRFKRCFLSPSIGEYPRYIKEYYLNGEYLISDIPENILKLLAESNNEFSQKYIGFNITEITINYPELYNIYTYDIPQQSHPELLFDSLSSYIKYTTKTSEVIDETYLNKVLSTYNEYLSPLAYYTYYYPTNVGIPRLGVSSRIFTQPKSVLAYGFQSFPKTNARLITLSYLFSKSFKYALDQEYRDGIAEMEFKSLSELQVSFLGIEIRWTNYNYNFDRFFNSVLSGLSSYGTFVTNSHLSQAKSDFESKLDKLSSLNNAILAEDISFEILNFYYMTLSMFKQAIKSVKLRDVIDFANYIINVGTIETLVIGNCTPMQVNSYLIKLSNALGRKGSIQTANNLRYLKMDKIPSFLRGVFSDDFEKKVNEDGFSTNSAVAVAVNNETSDISNKTDLDIHLSNATNSVERRISTIEDTEKSFLSEGTYKGKWVNRISMDNLSSVYRNSFYLKQSSNRNDNVSVVYLEIQIGSYTEEMLAFLKLVTNLNISGVFKEFVSEKYPNSSIAVKQYAIKTSYLLFKIMVSSPEYNVVALTSLAIQFYYKYFKMVTSLVSREEFKKAVNLTISSIDIPHTDIDKLLEQYTVSLLDRKSSLNWKYIQVSYLLNLNYNEFLNNWSIFSNPPKLIISVLKQNASPLEVAEANSFELEGFLRLNTTSFIKKISVESNFITQ</sequence>
<evidence type="ECO:0000259" key="10">
    <source>
        <dbReference type="Pfam" id="PF05193"/>
    </source>
</evidence>
<feature type="transmembrane region" description="Helical" evidence="8">
    <location>
        <begin position="12"/>
        <end position="36"/>
    </location>
</feature>
<keyword evidence="12" id="KW-1185">Reference proteome</keyword>
<evidence type="ECO:0000259" key="9">
    <source>
        <dbReference type="Pfam" id="PF00675"/>
    </source>
</evidence>
<comment type="similarity">
    <text evidence="1">Belongs to the peptidase M16 family.</text>
</comment>
<evidence type="ECO:0000256" key="6">
    <source>
        <dbReference type="ARBA" id="ARBA00023049"/>
    </source>
</evidence>
<organism evidence="11 12">
    <name type="scientific">Cryptosporidium xiaoi</name>
    <dbReference type="NCBI Taxonomy" id="659607"/>
    <lineage>
        <taxon>Eukaryota</taxon>
        <taxon>Sar</taxon>
        <taxon>Alveolata</taxon>
        <taxon>Apicomplexa</taxon>
        <taxon>Conoidasida</taxon>
        <taxon>Coccidia</taxon>
        <taxon>Eucoccidiorida</taxon>
        <taxon>Eimeriorina</taxon>
        <taxon>Cryptosporidiidae</taxon>
        <taxon>Cryptosporidium</taxon>
    </lineage>
</organism>
<evidence type="ECO:0000256" key="5">
    <source>
        <dbReference type="ARBA" id="ARBA00022833"/>
    </source>
</evidence>
<keyword evidence="3" id="KW-0479">Metal-binding</keyword>
<dbReference type="InterPro" id="IPR011765">
    <property type="entry name" value="Pept_M16_N"/>
</dbReference>
<dbReference type="PANTHER" id="PTHR43690">
    <property type="entry name" value="NARDILYSIN"/>
    <property type="match status" value="1"/>
</dbReference>
<evidence type="ECO:0000256" key="4">
    <source>
        <dbReference type="ARBA" id="ARBA00022801"/>
    </source>
</evidence>
<keyword evidence="8" id="KW-0812">Transmembrane</keyword>
<evidence type="ECO:0000256" key="2">
    <source>
        <dbReference type="ARBA" id="ARBA00022670"/>
    </source>
</evidence>
<dbReference type="Pfam" id="PF05193">
    <property type="entry name" value="Peptidase_M16_C"/>
    <property type="match status" value="1"/>
</dbReference>
<dbReference type="Gene3D" id="3.30.830.10">
    <property type="entry name" value="Metalloenzyme, LuxS/M16 peptidase-like"/>
    <property type="match status" value="3"/>
</dbReference>
<keyword evidence="2" id="KW-0645">Protease</keyword>
<reference evidence="11 12" key="1">
    <citation type="submission" date="2023-10" db="EMBL/GenBank/DDBJ databases">
        <title>Comparative genomics analysis reveals potential genetic determinants of host preference in Cryptosporidium xiaoi.</title>
        <authorList>
            <person name="Xiao L."/>
            <person name="Li J."/>
        </authorList>
    </citation>
    <scope>NUCLEOTIDE SEQUENCE [LARGE SCALE GENOMIC DNA]</scope>
    <source>
        <strain evidence="11 12">52996</strain>
    </source>
</reference>
<keyword evidence="4" id="KW-0378">Hydrolase</keyword>
<dbReference type="Pfam" id="PF00675">
    <property type="entry name" value="Peptidase_M16"/>
    <property type="match status" value="1"/>
</dbReference>
<dbReference type="Proteomes" id="UP001311799">
    <property type="component" value="Unassembled WGS sequence"/>
</dbReference>
<dbReference type="GO" id="GO:0006508">
    <property type="term" value="P:proteolysis"/>
    <property type="evidence" value="ECO:0007669"/>
    <property type="project" value="UniProtKB-KW"/>
</dbReference>
<dbReference type="PANTHER" id="PTHR43690:SF18">
    <property type="entry name" value="INSULIN-DEGRADING ENZYME-RELATED"/>
    <property type="match status" value="1"/>
</dbReference>
<dbReference type="InterPro" id="IPR050626">
    <property type="entry name" value="Peptidase_M16"/>
</dbReference>
<feature type="domain" description="Peptidase M16 C-terminal" evidence="10">
    <location>
        <begin position="330"/>
        <end position="557"/>
    </location>
</feature>
<dbReference type="GO" id="GO:0046872">
    <property type="term" value="F:metal ion binding"/>
    <property type="evidence" value="ECO:0007669"/>
    <property type="project" value="UniProtKB-KW"/>
</dbReference>
<dbReference type="EMBL" id="JAWDEY010000013">
    <property type="protein sequence ID" value="KAK6589316.1"/>
    <property type="molecule type" value="Genomic_DNA"/>
</dbReference>
<evidence type="ECO:0000313" key="12">
    <source>
        <dbReference type="Proteomes" id="UP001311799"/>
    </source>
</evidence>
<feature type="domain" description="Peptidase M16 N-terminal" evidence="9">
    <location>
        <begin position="170"/>
        <end position="264"/>
    </location>
</feature>
<keyword evidence="8" id="KW-0472">Membrane</keyword>
<evidence type="ECO:0000256" key="1">
    <source>
        <dbReference type="ARBA" id="ARBA00007261"/>
    </source>
</evidence>
<dbReference type="GO" id="GO:0008237">
    <property type="term" value="F:metallopeptidase activity"/>
    <property type="evidence" value="ECO:0007669"/>
    <property type="project" value="UniProtKB-KW"/>
</dbReference>